<dbReference type="AlphaFoldDB" id="A0A644UE84"/>
<protein>
    <submittedName>
        <fullName evidence="2">Uncharacterized protein</fullName>
    </submittedName>
</protein>
<evidence type="ECO:0000313" key="2">
    <source>
        <dbReference type="EMBL" id="MPL77169.1"/>
    </source>
</evidence>
<name>A0A644UE84_9ZZZZ</name>
<evidence type="ECO:0000256" key="1">
    <source>
        <dbReference type="SAM" id="MobiDB-lite"/>
    </source>
</evidence>
<feature type="compositionally biased region" description="Acidic residues" evidence="1">
    <location>
        <begin position="408"/>
        <end position="430"/>
    </location>
</feature>
<comment type="caution">
    <text evidence="2">The sequence shown here is derived from an EMBL/GenBank/DDBJ whole genome shotgun (WGS) entry which is preliminary data.</text>
</comment>
<dbReference type="EMBL" id="VSSQ01000104">
    <property type="protein sequence ID" value="MPL77169.1"/>
    <property type="molecule type" value="Genomic_DNA"/>
</dbReference>
<accession>A0A644UE84</accession>
<sequence length="541" mass="57220">MKAGICRILRGITITAVLGLFSNLGAQPGAAQASGEKIFCLDATIQKSELETKMATRLSNGCFFESTARIEGGEPVFRLPYCRIKGGNFDFFIGRANLGQGKALRKSPTAQAALNPASPWSAEVESAGAGLLAGFRWGGYSCYALCDSDSLIDLGKISPDFDPPGLSFKAAAAEAEGNHGDFFWALGSCAANSRKRQSPEGWRSGSSFEPECRSLSIAAFAALNTKPLGFDFWSGLCLGSLIPPGLAGTVELRLGGSLPGDTKSNLALSVKAYACNASYRNHLLEKPSSDAALKGEISLNFYRFGFWASMLSSSPWKEKGLYDLRIKKEQSFPALLWRWRSQTLLCRAGATLGPWGLSARAQAGEGGLSFCNLRLGYENKGVRSDNPRLKTAVHLYLAWGASGRSEGDETGFGDDGGGDEDDDGDDEDWTELSSGGSDGSTVALDKLVLRRLKLETGLAWGSSAARGRASLALAASTGDGGMKFKVHGEIAQRLGLGSRCSLHLSLATPSGGYALDSPPKAIPIIGLGIQLSEGRKPRGTN</sequence>
<organism evidence="2">
    <name type="scientific">bioreactor metagenome</name>
    <dbReference type="NCBI Taxonomy" id="1076179"/>
    <lineage>
        <taxon>unclassified sequences</taxon>
        <taxon>metagenomes</taxon>
        <taxon>ecological metagenomes</taxon>
    </lineage>
</organism>
<feature type="region of interest" description="Disordered" evidence="1">
    <location>
        <begin position="405"/>
        <end position="437"/>
    </location>
</feature>
<reference evidence="2" key="1">
    <citation type="submission" date="2019-08" db="EMBL/GenBank/DDBJ databases">
        <authorList>
            <person name="Kucharzyk K."/>
            <person name="Murdoch R.W."/>
            <person name="Higgins S."/>
            <person name="Loffler F."/>
        </authorList>
    </citation>
    <scope>NUCLEOTIDE SEQUENCE</scope>
</reference>
<gene>
    <name evidence="2" type="ORF">SDC9_23021</name>
</gene>
<proteinExistence type="predicted"/>